<organism evidence="1 2">
    <name type="scientific">Sphenostylis stenocarpa</name>
    <dbReference type="NCBI Taxonomy" id="92480"/>
    <lineage>
        <taxon>Eukaryota</taxon>
        <taxon>Viridiplantae</taxon>
        <taxon>Streptophyta</taxon>
        <taxon>Embryophyta</taxon>
        <taxon>Tracheophyta</taxon>
        <taxon>Spermatophyta</taxon>
        <taxon>Magnoliopsida</taxon>
        <taxon>eudicotyledons</taxon>
        <taxon>Gunneridae</taxon>
        <taxon>Pentapetalae</taxon>
        <taxon>rosids</taxon>
        <taxon>fabids</taxon>
        <taxon>Fabales</taxon>
        <taxon>Fabaceae</taxon>
        <taxon>Papilionoideae</taxon>
        <taxon>50 kb inversion clade</taxon>
        <taxon>NPAAA clade</taxon>
        <taxon>indigoferoid/millettioid clade</taxon>
        <taxon>Phaseoleae</taxon>
        <taxon>Sphenostylis</taxon>
    </lineage>
</organism>
<dbReference type="AlphaFoldDB" id="A0AA86T6T6"/>
<dbReference type="EMBL" id="OY731406">
    <property type="protein sequence ID" value="CAJ1975105.1"/>
    <property type="molecule type" value="Genomic_DNA"/>
</dbReference>
<protein>
    <submittedName>
        <fullName evidence="1">Uncharacterized protein</fullName>
    </submittedName>
</protein>
<gene>
    <name evidence="1" type="ORF">AYBTSS11_LOCUS27201</name>
</gene>
<dbReference type="Gramene" id="rna-AYBTSS11_LOCUS27201">
    <property type="protein sequence ID" value="CAJ1975105.1"/>
    <property type="gene ID" value="gene-AYBTSS11_LOCUS27201"/>
</dbReference>
<evidence type="ECO:0000313" key="2">
    <source>
        <dbReference type="Proteomes" id="UP001189624"/>
    </source>
</evidence>
<keyword evidence="2" id="KW-1185">Reference proteome</keyword>
<sequence length="106" mass="11197">MIVISIDHGGMVISISQGGILMILVGDHGKSWGDLFESLRFGHGGVSINHDGNINKSWSESRPIMVWIAIGHGGDLNEPCHGAKCVTSVGISLNHGGDLRQSCCGF</sequence>
<accession>A0AA86T6T6</accession>
<proteinExistence type="predicted"/>
<evidence type="ECO:0000313" key="1">
    <source>
        <dbReference type="EMBL" id="CAJ1975105.1"/>
    </source>
</evidence>
<dbReference type="Proteomes" id="UP001189624">
    <property type="component" value="Chromosome 9"/>
</dbReference>
<name>A0AA86T6T6_9FABA</name>
<reference evidence="1" key="1">
    <citation type="submission" date="2023-10" db="EMBL/GenBank/DDBJ databases">
        <authorList>
            <person name="Domelevo Entfellner J.-B."/>
        </authorList>
    </citation>
    <scope>NUCLEOTIDE SEQUENCE</scope>
</reference>